<evidence type="ECO:0000256" key="2">
    <source>
        <dbReference type="ARBA" id="ARBA00004370"/>
    </source>
</evidence>
<dbReference type="Gene3D" id="1.10.287.130">
    <property type="match status" value="1"/>
</dbReference>
<evidence type="ECO:0000259" key="13">
    <source>
        <dbReference type="PROSITE" id="PS50885"/>
    </source>
</evidence>
<dbReference type="Pfam" id="PF00512">
    <property type="entry name" value="HisKA"/>
    <property type="match status" value="1"/>
</dbReference>
<keyword evidence="7 14" id="KW-0418">Kinase</keyword>
<organism evidence="14 15">
    <name type="scientific">Ramlibacter aurantiacus</name>
    <dbReference type="NCBI Taxonomy" id="2801330"/>
    <lineage>
        <taxon>Bacteria</taxon>
        <taxon>Pseudomonadati</taxon>
        <taxon>Pseudomonadota</taxon>
        <taxon>Betaproteobacteria</taxon>
        <taxon>Burkholderiales</taxon>
        <taxon>Comamonadaceae</taxon>
        <taxon>Ramlibacter</taxon>
    </lineage>
</organism>
<dbReference type="PANTHER" id="PTHR45436">
    <property type="entry name" value="SENSOR HISTIDINE KINASE YKOH"/>
    <property type="match status" value="1"/>
</dbReference>
<gene>
    <name evidence="14" type="ORF">JI739_23740</name>
</gene>
<keyword evidence="6 11" id="KW-0812">Transmembrane</keyword>
<evidence type="ECO:0000256" key="3">
    <source>
        <dbReference type="ARBA" id="ARBA00012438"/>
    </source>
</evidence>
<evidence type="ECO:0000256" key="9">
    <source>
        <dbReference type="ARBA" id="ARBA00023012"/>
    </source>
</evidence>
<evidence type="ECO:0000313" key="15">
    <source>
        <dbReference type="Proteomes" id="UP000613011"/>
    </source>
</evidence>
<evidence type="ECO:0000313" key="14">
    <source>
        <dbReference type="EMBL" id="MBL0423370.1"/>
    </source>
</evidence>
<dbReference type="InterPro" id="IPR003660">
    <property type="entry name" value="HAMP_dom"/>
</dbReference>
<comment type="caution">
    <text evidence="14">The sequence shown here is derived from an EMBL/GenBank/DDBJ whole genome shotgun (WGS) entry which is preliminary data.</text>
</comment>
<dbReference type="SUPFAM" id="SSF55874">
    <property type="entry name" value="ATPase domain of HSP90 chaperone/DNA topoisomerase II/histidine kinase"/>
    <property type="match status" value="1"/>
</dbReference>
<evidence type="ECO:0000256" key="1">
    <source>
        <dbReference type="ARBA" id="ARBA00000085"/>
    </source>
</evidence>
<keyword evidence="8 11" id="KW-1133">Transmembrane helix</keyword>
<keyword evidence="15" id="KW-1185">Reference proteome</keyword>
<dbReference type="InterPro" id="IPR004358">
    <property type="entry name" value="Sig_transdc_His_kin-like_C"/>
</dbReference>
<keyword evidence="10 11" id="KW-0472">Membrane</keyword>
<dbReference type="RefSeq" id="WP_201686506.1">
    <property type="nucleotide sequence ID" value="NZ_JAEQNA010000014.1"/>
</dbReference>
<name>A0A936ZTJ6_9BURK</name>
<evidence type="ECO:0000259" key="12">
    <source>
        <dbReference type="PROSITE" id="PS50109"/>
    </source>
</evidence>
<dbReference type="SUPFAM" id="SSF47384">
    <property type="entry name" value="Homodimeric domain of signal transducing histidine kinase"/>
    <property type="match status" value="1"/>
</dbReference>
<dbReference type="InterPro" id="IPR036890">
    <property type="entry name" value="HATPase_C_sf"/>
</dbReference>
<dbReference type="InterPro" id="IPR050428">
    <property type="entry name" value="TCS_sensor_his_kinase"/>
</dbReference>
<dbReference type="EMBL" id="JAEQNA010000014">
    <property type="protein sequence ID" value="MBL0423370.1"/>
    <property type="molecule type" value="Genomic_DNA"/>
</dbReference>
<dbReference type="InterPro" id="IPR036097">
    <property type="entry name" value="HisK_dim/P_sf"/>
</dbReference>
<dbReference type="AlphaFoldDB" id="A0A936ZTJ6"/>
<evidence type="ECO:0000256" key="4">
    <source>
        <dbReference type="ARBA" id="ARBA00022553"/>
    </source>
</evidence>
<dbReference type="Pfam" id="PF00672">
    <property type="entry name" value="HAMP"/>
    <property type="match status" value="1"/>
</dbReference>
<dbReference type="CDD" id="cd00082">
    <property type="entry name" value="HisKA"/>
    <property type="match status" value="1"/>
</dbReference>
<comment type="catalytic activity">
    <reaction evidence="1">
        <text>ATP + protein L-histidine = ADP + protein N-phospho-L-histidine.</text>
        <dbReference type="EC" id="2.7.13.3"/>
    </reaction>
</comment>
<dbReference type="InterPro" id="IPR003594">
    <property type="entry name" value="HATPase_dom"/>
</dbReference>
<evidence type="ECO:0000256" key="8">
    <source>
        <dbReference type="ARBA" id="ARBA00022989"/>
    </source>
</evidence>
<dbReference type="SUPFAM" id="SSF158472">
    <property type="entry name" value="HAMP domain-like"/>
    <property type="match status" value="1"/>
</dbReference>
<dbReference type="SMART" id="SM00387">
    <property type="entry name" value="HATPase_c"/>
    <property type="match status" value="1"/>
</dbReference>
<dbReference type="InterPro" id="IPR005467">
    <property type="entry name" value="His_kinase_dom"/>
</dbReference>
<dbReference type="EC" id="2.7.13.3" evidence="3"/>
<accession>A0A936ZTJ6</accession>
<evidence type="ECO:0000256" key="7">
    <source>
        <dbReference type="ARBA" id="ARBA00022777"/>
    </source>
</evidence>
<evidence type="ECO:0000256" key="6">
    <source>
        <dbReference type="ARBA" id="ARBA00022692"/>
    </source>
</evidence>
<dbReference type="PRINTS" id="PR00344">
    <property type="entry name" value="BCTRLSENSOR"/>
</dbReference>
<dbReference type="PROSITE" id="PS50109">
    <property type="entry name" value="HIS_KIN"/>
    <property type="match status" value="1"/>
</dbReference>
<dbReference type="SMART" id="SM00304">
    <property type="entry name" value="HAMP"/>
    <property type="match status" value="1"/>
</dbReference>
<sequence>MRFEKPRFWSSLGFRVSLYYAVLVAITLLAALAIVQLQTVGVMHQGMTRQLAGVQEQLLARHRDGGLQAVGDEIQRALTDRFQSESEIYLLLDARGQPLAGNLDEVPAGLDAAAGESGELRTGVMRQEQYMSAYLLVRALPGGGTLVVGRDLSEQQAIESLVGNASAAAALVSVLLLIGGTFVIRAELERSIAALRRTAARIGAGELHERVELTGQEDEFELLSHEINQMLDRIQLLMDGVRHVSDTIAHNLRTPLTRVLLRLRAAQDAMPDEGSRQAVEAAVREVEGITVTFEKLLQIAEAEAGTRRRQFRPTDLGAIVDDVLDLYDALAESHGAVLRREPDDPAVVQGDRDLLADAVASLVDNALKYGGDGAVVRVGTTRRGGTVLLTVQDNGPGVPPGEHERIGQRFYRLDRQALGYGLGLAGVRAVVAMHGGRLRFADAAPGLRVEVELPAA</sequence>
<dbReference type="InterPro" id="IPR003661">
    <property type="entry name" value="HisK_dim/P_dom"/>
</dbReference>
<proteinExistence type="predicted"/>
<dbReference type="SMART" id="SM00388">
    <property type="entry name" value="HisKA"/>
    <property type="match status" value="1"/>
</dbReference>
<protein>
    <recommendedName>
        <fullName evidence="3">histidine kinase</fullName>
        <ecNumber evidence="3">2.7.13.3</ecNumber>
    </recommendedName>
</protein>
<feature type="transmembrane region" description="Helical" evidence="11">
    <location>
        <begin position="12"/>
        <end position="35"/>
    </location>
</feature>
<dbReference type="GO" id="GO:0005886">
    <property type="term" value="C:plasma membrane"/>
    <property type="evidence" value="ECO:0007669"/>
    <property type="project" value="TreeGrafter"/>
</dbReference>
<feature type="domain" description="Histidine kinase" evidence="12">
    <location>
        <begin position="247"/>
        <end position="456"/>
    </location>
</feature>
<dbReference type="Gene3D" id="3.30.565.10">
    <property type="entry name" value="Histidine kinase-like ATPase, C-terminal domain"/>
    <property type="match status" value="1"/>
</dbReference>
<evidence type="ECO:0000256" key="5">
    <source>
        <dbReference type="ARBA" id="ARBA00022679"/>
    </source>
</evidence>
<keyword evidence="5" id="KW-0808">Transferase</keyword>
<dbReference type="PROSITE" id="PS50885">
    <property type="entry name" value="HAMP"/>
    <property type="match status" value="1"/>
</dbReference>
<keyword evidence="4" id="KW-0597">Phosphoprotein</keyword>
<dbReference type="PANTHER" id="PTHR45436:SF8">
    <property type="entry name" value="HISTIDINE KINASE"/>
    <property type="match status" value="1"/>
</dbReference>
<reference evidence="14" key="1">
    <citation type="submission" date="2021-01" db="EMBL/GenBank/DDBJ databases">
        <title>Ramlibacter sp. strain AW1 16S ribosomal RNA gene Genome sequencing and assembly.</title>
        <authorList>
            <person name="Kang M."/>
        </authorList>
    </citation>
    <scope>NUCLEOTIDE SEQUENCE</scope>
    <source>
        <strain evidence="14">AW1</strain>
    </source>
</reference>
<dbReference type="Proteomes" id="UP000613011">
    <property type="component" value="Unassembled WGS sequence"/>
</dbReference>
<dbReference type="CDD" id="cd06225">
    <property type="entry name" value="HAMP"/>
    <property type="match status" value="1"/>
</dbReference>
<dbReference type="Gene3D" id="6.10.340.10">
    <property type="match status" value="1"/>
</dbReference>
<dbReference type="Pfam" id="PF02518">
    <property type="entry name" value="HATPase_c"/>
    <property type="match status" value="1"/>
</dbReference>
<keyword evidence="9" id="KW-0902">Two-component regulatory system</keyword>
<feature type="domain" description="HAMP" evidence="13">
    <location>
        <begin position="186"/>
        <end position="239"/>
    </location>
</feature>
<dbReference type="GO" id="GO:0000155">
    <property type="term" value="F:phosphorelay sensor kinase activity"/>
    <property type="evidence" value="ECO:0007669"/>
    <property type="project" value="InterPro"/>
</dbReference>
<comment type="subcellular location">
    <subcellularLocation>
        <location evidence="2">Membrane</location>
    </subcellularLocation>
</comment>
<evidence type="ECO:0000256" key="11">
    <source>
        <dbReference type="SAM" id="Phobius"/>
    </source>
</evidence>
<evidence type="ECO:0000256" key="10">
    <source>
        <dbReference type="ARBA" id="ARBA00023136"/>
    </source>
</evidence>